<accession>A0ABQ1H5W9</accession>
<dbReference type="InterPro" id="IPR011990">
    <property type="entry name" value="TPR-like_helical_dom_sf"/>
</dbReference>
<keyword evidence="2" id="KW-1185">Reference proteome</keyword>
<dbReference type="EMBL" id="BMEX01000044">
    <property type="protein sequence ID" value="GGA59284.1"/>
    <property type="molecule type" value="Genomic_DNA"/>
</dbReference>
<dbReference type="Proteomes" id="UP000617979">
    <property type="component" value="Unassembled WGS sequence"/>
</dbReference>
<name>A0ABQ1H5W9_9BACL</name>
<evidence type="ECO:0000313" key="2">
    <source>
        <dbReference type="Proteomes" id="UP000617979"/>
    </source>
</evidence>
<protein>
    <recommendedName>
        <fullName evidence="3">Tetratricopeptide repeat-containing protein</fullName>
    </recommendedName>
</protein>
<reference evidence="2" key="1">
    <citation type="journal article" date="2019" name="Int. J. Syst. Evol. Microbiol.">
        <title>The Global Catalogue of Microorganisms (GCM) 10K type strain sequencing project: providing services to taxonomists for standard genome sequencing and annotation.</title>
        <authorList>
            <consortium name="The Broad Institute Genomics Platform"/>
            <consortium name="The Broad Institute Genome Sequencing Center for Infectious Disease"/>
            <person name="Wu L."/>
            <person name="Ma J."/>
        </authorList>
    </citation>
    <scope>NUCLEOTIDE SEQUENCE [LARGE SCALE GENOMIC DNA]</scope>
    <source>
        <strain evidence="2">CGMCC 1.12404</strain>
    </source>
</reference>
<organism evidence="1 2">
    <name type="scientific">Kroppenstedtia guangzhouensis</name>
    <dbReference type="NCBI Taxonomy" id="1274356"/>
    <lineage>
        <taxon>Bacteria</taxon>
        <taxon>Bacillati</taxon>
        <taxon>Bacillota</taxon>
        <taxon>Bacilli</taxon>
        <taxon>Bacillales</taxon>
        <taxon>Thermoactinomycetaceae</taxon>
        <taxon>Kroppenstedtia</taxon>
    </lineage>
</organism>
<sequence length="314" mass="35871">MNRPLDTSPFNFEEFVSSHIQTPDRLNVTLKYYADVLGNWIDADRMANLILNRKEIIPDNDQGAELLSSCGNLLAHTGDPRCRDAYNLALEIWENPYQKFTTQFRIAVAEIKRLNQPKAIPEAIKKSYQAAIEFGNRTKNSSDTKFSKGLIKNLEALFYIKSKQLDKAGESIKEALDLISDIPSSNLTIIPGISYRYRLQILENYGLYAGMTSSWKDALPIYRQALTMSREHHPESLAEVLAMYGYALIQAKESREAIEVLLEAEELFSQDIWIDKVPQIHKMLAVAYDDIGNNERSLFWLEKLMNQSELTPTL</sequence>
<dbReference type="SUPFAM" id="SSF48452">
    <property type="entry name" value="TPR-like"/>
    <property type="match status" value="1"/>
</dbReference>
<evidence type="ECO:0008006" key="3">
    <source>
        <dbReference type="Google" id="ProtNLM"/>
    </source>
</evidence>
<gene>
    <name evidence="1" type="ORF">GCM10007416_35490</name>
</gene>
<evidence type="ECO:0000313" key="1">
    <source>
        <dbReference type="EMBL" id="GGA59284.1"/>
    </source>
</evidence>
<comment type="caution">
    <text evidence="1">The sequence shown here is derived from an EMBL/GenBank/DDBJ whole genome shotgun (WGS) entry which is preliminary data.</text>
</comment>
<proteinExistence type="predicted"/>
<dbReference type="Gene3D" id="1.25.40.10">
    <property type="entry name" value="Tetratricopeptide repeat domain"/>
    <property type="match status" value="1"/>
</dbReference>